<feature type="transmembrane region" description="Helical" evidence="1">
    <location>
        <begin position="151"/>
        <end position="170"/>
    </location>
</feature>
<dbReference type="OrthoDB" id="4804270at2"/>
<dbReference type="RefSeq" id="WP_092012201.1">
    <property type="nucleotide sequence ID" value="NZ_LT629766.1"/>
</dbReference>
<dbReference type="EMBL" id="LT629766">
    <property type="protein sequence ID" value="SDS39432.1"/>
    <property type="molecule type" value="Genomic_DNA"/>
</dbReference>
<dbReference type="STRING" id="1136497.SAMN04489752_1621"/>
<gene>
    <name evidence="2" type="ORF">SAMN04489752_1621</name>
</gene>
<protein>
    <submittedName>
        <fullName evidence="2">Uncharacterized protein</fullName>
    </submittedName>
</protein>
<evidence type="ECO:0000256" key="1">
    <source>
        <dbReference type="SAM" id="Phobius"/>
    </source>
</evidence>
<accession>A0A1H1RUP1</accession>
<reference evidence="3" key="1">
    <citation type="submission" date="2016-10" db="EMBL/GenBank/DDBJ databases">
        <authorList>
            <person name="Varghese N."/>
            <person name="Submissions S."/>
        </authorList>
    </citation>
    <scope>NUCLEOTIDE SEQUENCE [LARGE SCALE GENOMIC DNA]</scope>
    <source>
        <strain evidence="3">DSM 23676</strain>
    </source>
</reference>
<feature type="transmembrane region" description="Helical" evidence="1">
    <location>
        <begin position="112"/>
        <end position="131"/>
    </location>
</feature>
<organism evidence="2 3">
    <name type="scientific">Brevibacterium siliguriense</name>
    <dbReference type="NCBI Taxonomy" id="1136497"/>
    <lineage>
        <taxon>Bacteria</taxon>
        <taxon>Bacillati</taxon>
        <taxon>Actinomycetota</taxon>
        <taxon>Actinomycetes</taxon>
        <taxon>Micrococcales</taxon>
        <taxon>Brevibacteriaceae</taxon>
        <taxon>Brevibacterium</taxon>
    </lineage>
</organism>
<dbReference type="AlphaFoldDB" id="A0A1H1RUP1"/>
<feature type="transmembrane region" description="Helical" evidence="1">
    <location>
        <begin position="53"/>
        <end position="78"/>
    </location>
</feature>
<dbReference type="Proteomes" id="UP000199597">
    <property type="component" value="Chromosome I"/>
</dbReference>
<keyword evidence="1" id="KW-1133">Transmembrane helix</keyword>
<evidence type="ECO:0000313" key="2">
    <source>
        <dbReference type="EMBL" id="SDS39432.1"/>
    </source>
</evidence>
<keyword evidence="3" id="KW-1185">Reference proteome</keyword>
<keyword evidence="1" id="KW-0472">Membrane</keyword>
<sequence>MNSEAQDETEAAARVDNAVEDDVDMTGAGVDSEERRTIGDAIARGHQVTMWTAAVIALLLIASGLWWAGILVLIVTTFDLPRHATQRYARKRGIELEVPSVEETEKTSRSGLIFGVVFFPALCGLIVAEAKLGHPLLPWSWRTPLYDSDDLYMITPIAVAGLVVTVTWFIRRRRAARTDTTRDE</sequence>
<name>A0A1H1RUP1_9MICO</name>
<keyword evidence="1" id="KW-0812">Transmembrane</keyword>
<proteinExistence type="predicted"/>
<evidence type="ECO:0000313" key="3">
    <source>
        <dbReference type="Proteomes" id="UP000199597"/>
    </source>
</evidence>